<comment type="similarity">
    <text evidence="2">Belongs to the protein kinase superfamily. ADCK protein kinase family.</text>
</comment>
<dbReference type="GO" id="GO:0005524">
    <property type="term" value="F:ATP binding"/>
    <property type="evidence" value="ECO:0007669"/>
    <property type="project" value="UniProtKB-KW"/>
</dbReference>
<keyword evidence="4" id="KW-0997">Cell inner membrane</keyword>
<dbReference type="InterPro" id="IPR011009">
    <property type="entry name" value="Kinase-like_dom_sf"/>
</dbReference>
<evidence type="ECO:0000256" key="11">
    <source>
        <dbReference type="ARBA" id="ARBA00022989"/>
    </source>
</evidence>
<evidence type="ECO:0000256" key="3">
    <source>
        <dbReference type="ARBA" id="ARBA00022475"/>
    </source>
</evidence>
<feature type="transmembrane region" description="Helical" evidence="13">
    <location>
        <begin position="501"/>
        <end position="521"/>
    </location>
</feature>
<keyword evidence="15" id="KW-0830">Ubiquinone</keyword>
<dbReference type="GO" id="GO:0006744">
    <property type="term" value="P:ubiquinone biosynthetic process"/>
    <property type="evidence" value="ECO:0007669"/>
    <property type="project" value="UniProtKB-UniPathway"/>
</dbReference>
<evidence type="ECO:0000256" key="1">
    <source>
        <dbReference type="ARBA" id="ARBA00005020"/>
    </source>
</evidence>
<keyword evidence="8" id="KW-0547">Nucleotide-binding</keyword>
<evidence type="ECO:0000256" key="10">
    <source>
        <dbReference type="ARBA" id="ARBA00022840"/>
    </source>
</evidence>
<dbReference type="RefSeq" id="WP_081126129.1">
    <property type="nucleotide sequence ID" value="NZ_LDOS01000001.1"/>
</dbReference>
<evidence type="ECO:0000256" key="8">
    <source>
        <dbReference type="ARBA" id="ARBA00022741"/>
    </source>
</evidence>
<dbReference type="NCBIfam" id="TIGR01982">
    <property type="entry name" value="UbiB"/>
    <property type="match status" value="1"/>
</dbReference>
<dbReference type="NCBIfam" id="NF003404">
    <property type="entry name" value="PRK04750.1"/>
    <property type="match status" value="1"/>
</dbReference>
<dbReference type="PANTHER" id="PTHR10566">
    <property type="entry name" value="CHAPERONE-ACTIVITY OF BC1 COMPLEX CABC1 -RELATED"/>
    <property type="match status" value="1"/>
</dbReference>
<keyword evidence="11 13" id="KW-1133">Transmembrane helix</keyword>
<evidence type="ECO:0000256" key="2">
    <source>
        <dbReference type="ARBA" id="ARBA00009670"/>
    </source>
</evidence>
<keyword evidence="7 13" id="KW-0812">Transmembrane</keyword>
<keyword evidence="9" id="KW-0418">Kinase</keyword>
<keyword evidence="12 13" id="KW-0472">Membrane</keyword>
<evidence type="ECO:0000256" key="13">
    <source>
        <dbReference type="SAM" id="Phobius"/>
    </source>
</evidence>
<dbReference type="UniPathway" id="UPA00232"/>
<dbReference type="SUPFAM" id="SSF56112">
    <property type="entry name" value="Protein kinase-like (PK-like)"/>
    <property type="match status" value="1"/>
</dbReference>
<feature type="transmembrane region" description="Helical" evidence="13">
    <location>
        <begin position="527"/>
        <end position="545"/>
    </location>
</feature>
<comment type="caution">
    <text evidence="15">The sequence shown here is derived from an EMBL/GenBank/DDBJ whole genome shotgun (WGS) entry which is preliminary data.</text>
</comment>
<keyword evidence="3" id="KW-1003">Cell membrane</keyword>
<reference evidence="15 16" key="1">
    <citation type="submission" date="2017-02" db="EMBL/GenBank/DDBJ databases">
        <title>Whole genome sequencing of Metallibacterium scheffleri DSM 24874 (T).</title>
        <authorList>
            <person name="Kumar S."/>
            <person name="Patil P."/>
            <person name="Patil P.B."/>
        </authorList>
    </citation>
    <scope>NUCLEOTIDE SEQUENCE [LARGE SCALE GENOMIC DNA]</scope>
    <source>
        <strain evidence="15 16">DSM 24874</strain>
    </source>
</reference>
<dbReference type="EMBL" id="MWQO01000004">
    <property type="protein sequence ID" value="THD11990.1"/>
    <property type="molecule type" value="Genomic_DNA"/>
</dbReference>
<evidence type="ECO:0000313" key="15">
    <source>
        <dbReference type="EMBL" id="THD11990.1"/>
    </source>
</evidence>
<dbReference type="Proteomes" id="UP000307749">
    <property type="component" value="Unassembled WGS sequence"/>
</dbReference>
<dbReference type="InterPro" id="IPR045308">
    <property type="entry name" value="UbiB_bact"/>
</dbReference>
<evidence type="ECO:0000313" key="16">
    <source>
        <dbReference type="Proteomes" id="UP000307749"/>
    </source>
</evidence>
<dbReference type="InterPro" id="IPR004147">
    <property type="entry name" value="ABC1_dom"/>
</dbReference>
<protein>
    <submittedName>
        <fullName evidence="15">Ubiquinone biosynthesis regulatory protein kinase UbiB</fullName>
    </submittedName>
</protein>
<name>A0A4S3KSH3_9GAMM</name>
<evidence type="ECO:0000256" key="7">
    <source>
        <dbReference type="ARBA" id="ARBA00022692"/>
    </source>
</evidence>
<evidence type="ECO:0000256" key="5">
    <source>
        <dbReference type="ARBA" id="ARBA00022679"/>
    </source>
</evidence>
<keyword evidence="16" id="KW-1185">Reference proteome</keyword>
<keyword evidence="10" id="KW-0067">ATP-binding</keyword>
<dbReference type="AlphaFoldDB" id="A0A4S3KSH3"/>
<dbReference type="CDD" id="cd13972">
    <property type="entry name" value="UbiB"/>
    <property type="match status" value="1"/>
</dbReference>
<gene>
    <name evidence="15" type="ORF">B1806_01265</name>
</gene>
<proteinExistence type="inferred from homology"/>
<dbReference type="InterPro" id="IPR050154">
    <property type="entry name" value="UbiB_kinase"/>
</dbReference>
<comment type="pathway">
    <text evidence="1">Cofactor biosynthesis; ubiquinone biosynthesis [regulation].</text>
</comment>
<evidence type="ECO:0000259" key="14">
    <source>
        <dbReference type="Pfam" id="PF03109"/>
    </source>
</evidence>
<evidence type="ECO:0000256" key="12">
    <source>
        <dbReference type="ARBA" id="ARBA00023136"/>
    </source>
</evidence>
<dbReference type="OrthoDB" id="9795390at2"/>
<evidence type="ECO:0000256" key="4">
    <source>
        <dbReference type="ARBA" id="ARBA00022519"/>
    </source>
</evidence>
<dbReference type="InterPro" id="IPR010232">
    <property type="entry name" value="UbiB"/>
</dbReference>
<dbReference type="PANTHER" id="PTHR10566:SF113">
    <property type="entry name" value="PROTEIN ACTIVITY OF BC1 COMPLEX KINASE 7, CHLOROPLASTIC"/>
    <property type="match status" value="1"/>
</dbReference>
<feature type="domain" description="ABC1 atypical kinase-like" evidence="14">
    <location>
        <begin position="92"/>
        <end position="343"/>
    </location>
</feature>
<accession>A0A4S3KSH3</accession>
<sequence>MSTLSSTPRLLHVLVIALRWRLHEFAQGTRLYRPLALLAALLPRARGARGLARGERLRLALTELGPIFVKFGQVLSTRRDLLPADLADALAKLRDQVEPFPGAQARVTIEEQLGKPIAQLYAEFDETPLASASIAQVHAARLPDGRAVVVKVLRPGIAARIARDTRLLRALGNLAQRWHPRADKIRPLEVVEEIEKTLEHELNLQREGANASLLRRNFAHAPHDLYVPEVFWDWSAERVLTLQRVHGIPADDIAALDALGVDRKALARKGVRLFYEQVFRDNFFHADAHPGNIWVDPGEPADASFIALDFGIMGSLPEADQYLLAENFMALFQRDYRRIAELHVAAGWMPASVRIDELEAATRAVCEPYFTRPMSEISIAEVTVKLFQTAREYELTLQPQLILLQKTLLNIEGLGRQLDPEIDIWAVAEPILRNVLRQRYGPRAWLREIKRRAPEWMRQAPRLPELLIQTLEQAASGRGELTIRARELEALAANTRVTQRLLAGGLFGSTLLIIAVVLWALKPQLGITAPVVLAVLGVLAWWRAWPRRDAAPR</sequence>
<keyword evidence="6" id="KW-0831">Ubiquinone biosynthesis</keyword>
<evidence type="ECO:0000256" key="9">
    <source>
        <dbReference type="ARBA" id="ARBA00022777"/>
    </source>
</evidence>
<dbReference type="STRING" id="993689.GCA_002077135_00740"/>
<keyword evidence="5" id="KW-0808">Transferase</keyword>
<dbReference type="Pfam" id="PF03109">
    <property type="entry name" value="ABC1"/>
    <property type="match status" value="1"/>
</dbReference>
<organism evidence="15 16">
    <name type="scientific">Metallibacterium scheffleri</name>
    <dbReference type="NCBI Taxonomy" id="993689"/>
    <lineage>
        <taxon>Bacteria</taxon>
        <taxon>Pseudomonadati</taxon>
        <taxon>Pseudomonadota</taxon>
        <taxon>Gammaproteobacteria</taxon>
        <taxon>Lysobacterales</taxon>
        <taxon>Rhodanobacteraceae</taxon>
        <taxon>Metallibacterium</taxon>
    </lineage>
</organism>
<dbReference type="GO" id="GO:0016301">
    <property type="term" value="F:kinase activity"/>
    <property type="evidence" value="ECO:0007669"/>
    <property type="project" value="UniProtKB-KW"/>
</dbReference>
<evidence type="ECO:0000256" key="6">
    <source>
        <dbReference type="ARBA" id="ARBA00022688"/>
    </source>
</evidence>